<proteinExistence type="predicted"/>
<gene>
    <name evidence="1" type="ORF">FHW18_000696</name>
</gene>
<keyword evidence="2" id="KW-1185">Reference proteome</keyword>
<evidence type="ECO:0000313" key="2">
    <source>
        <dbReference type="Proteomes" id="UP000542125"/>
    </source>
</evidence>
<dbReference type="RefSeq" id="WP_179583449.1">
    <property type="nucleotide sequence ID" value="NZ_JACBYR010000001.1"/>
</dbReference>
<sequence length="120" mass="12254">MTALSLAVLCSLAVAHGDWPAQHGGIMNEGGETSFELIQKGKATTVCLSDHGKPIATRGATGTLQVTRAGKETRHDIKAVANGNCLAASGAVMALRAGDTALARVEQADGSVVIGRFAVR</sequence>
<name>A0A7Y9IQX1_9BURK</name>
<protein>
    <submittedName>
        <fullName evidence="1">Uncharacterized protein</fullName>
    </submittedName>
</protein>
<evidence type="ECO:0000313" key="1">
    <source>
        <dbReference type="EMBL" id="NYE81425.1"/>
    </source>
</evidence>
<accession>A0A7Y9IQX1</accession>
<dbReference type="AlphaFoldDB" id="A0A7Y9IQX1"/>
<dbReference type="EMBL" id="JACBYR010000001">
    <property type="protein sequence ID" value="NYE81425.1"/>
    <property type="molecule type" value="Genomic_DNA"/>
</dbReference>
<comment type="caution">
    <text evidence="1">The sequence shown here is derived from an EMBL/GenBank/DDBJ whole genome shotgun (WGS) entry which is preliminary data.</text>
</comment>
<dbReference type="Proteomes" id="UP000542125">
    <property type="component" value="Unassembled WGS sequence"/>
</dbReference>
<organism evidence="1 2">
    <name type="scientific">Pigmentiphaga litoralis</name>
    <dbReference type="NCBI Taxonomy" id="516702"/>
    <lineage>
        <taxon>Bacteria</taxon>
        <taxon>Pseudomonadati</taxon>
        <taxon>Pseudomonadota</taxon>
        <taxon>Betaproteobacteria</taxon>
        <taxon>Burkholderiales</taxon>
        <taxon>Alcaligenaceae</taxon>
        <taxon>Pigmentiphaga</taxon>
    </lineage>
</organism>
<reference evidence="1 2" key="1">
    <citation type="submission" date="2020-07" db="EMBL/GenBank/DDBJ databases">
        <title>Genomic Encyclopedia of Type Strains, Phase IV (KMG-V): Genome sequencing to study the core and pangenomes of soil and plant-associated prokaryotes.</title>
        <authorList>
            <person name="Whitman W."/>
        </authorList>
    </citation>
    <scope>NUCLEOTIDE SEQUENCE [LARGE SCALE GENOMIC DNA]</scope>
    <source>
        <strain evidence="1 2">SAS40</strain>
    </source>
</reference>